<keyword evidence="3" id="KW-0238">DNA-binding</keyword>
<dbReference type="InterPro" id="IPR044946">
    <property type="entry name" value="Restrct_endonuc_typeI_TRD_sf"/>
</dbReference>
<dbReference type="PANTHER" id="PTHR43140:SF1">
    <property type="entry name" value="TYPE I RESTRICTION ENZYME ECOKI SPECIFICITY SUBUNIT"/>
    <property type="match status" value="1"/>
</dbReference>
<dbReference type="CDD" id="cd17283">
    <property type="entry name" value="RMtype1_S_Hpy180ORF7835P_TRD2-CR2_like"/>
    <property type="match status" value="1"/>
</dbReference>
<evidence type="ECO:0000259" key="4">
    <source>
        <dbReference type="Pfam" id="PF01420"/>
    </source>
</evidence>
<dbReference type="InterPro" id="IPR000055">
    <property type="entry name" value="Restrct_endonuc_typeI_TRD"/>
</dbReference>
<dbReference type="STRING" id="1289135.A966_13170"/>
<reference evidence="5 6" key="1">
    <citation type="submission" date="2012-07" db="EMBL/GenBank/DDBJ databases">
        <title>Genome sequence of Brachyspira sp. 30446, isolated from a pig with mucohaemorrhagic colitis.</title>
        <authorList>
            <person name="Rubin J.E."/>
            <person name="Fernando C."/>
            <person name="Harding J.C.S."/>
            <person name="Hill J.E."/>
        </authorList>
    </citation>
    <scope>NUCLEOTIDE SEQUENCE [LARGE SCALE GENOMIC DNA]</scope>
    <source>
        <strain evidence="5 6">30446</strain>
    </source>
</reference>
<evidence type="ECO:0000256" key="2">
    <source>
        <dbReference type="ARBA" id="ARBA00022747"/>
    </source>
</evidence>
<feature type="domain" description="Type I restriction modification DNA specificity" evidence="4">
    <location>
        <begin position="65"/>
        <end position="208"/>
    </location>
</feature>
<evidence type="ECO:0000256" key="1">
    <source>
        <dbReference type="ARBA" id="ARBA00010923"/>
    </source>
</evidence>
<organism evidence="5 6">
    <name type="scientific">Brachyspira hampsonii 30446</name>
    <dbReference type="NCBI Taxonomy" id="1289135"/>
    <lineage>
        <taxon>Bacteria</taxon>
        <taxon>Pseudomonadati</taxon>
        <taxon>Spirochaetota</taxon>
        <taxon>Spirochaetia</taxon>
        <taxon>Brachyspirales</taxon>
        <taxon>Brachyspiraceae</taxon>
        <taxon>Brachyspira</taxon>
    </lineage>
</organism>
<feature type="non-terminal residue" evidence="5">
    <location>
        <position position="212"/>
    </location>
</feature>
<dbReference type="Gene3D" id="3.90.220.20">
    <property type="entry name" value="DNA methylase specificity domains"/>
    <property type="match status" value="1"/>
</dbReference>
<accession>A0A2U4FLG2</accession>
<name>A0A2U4FLG2_9SPIR</name>
<dbReference type="GeneID" id="66489029"/>
<dbReference type="GO" id="GO:0009307">
    <property type="term" value="P:DNA restriction-modification system"/>
    <property type="evidence" value="ECO:0007669"/>
    <property type="project" value="UniProtKB-KW"/>
</dbReference>
<evidence type="ECO:0000256" key="3">
    <source>
        <dbReference type="ARBA" id="ARBA00023125"/>
    </source>
</evidence>
<gene>
    <name evidence="5" type="ORF">A966_13170</name>
</gene>
<proteinExistence type="inferred from homology"/>
<dbReference type="RefSeq" id="WP_008726204.1">
    <property type="nucleotide sequence ID" value="NZ_JH994111.1"/>
</dbReference>
<evidence type="ECO:0000313" key="5">
    <source>
        <dbReference type="EMBL" id="EKV55903.1"/>
    </source>
</evidence>
<dbReference type="PANTHER" id="PTHR43140">
    <property type="entry name" value="TYPE-1 RESTRICTION ENZYME ECOKI SPECIFICITY PROTEIN"/>
    <property type="match status" value="1"/>
</dbReference>
<dbReference type="InterPro" id="IPR051212">
    <property type="entry name" value="Type-I_RE_S_subunit"/>
</dbReference>
<dbReference type="EMBL" id="ALNZ01000036">
    <property type="protein sequence ID" value="EKV55903.1"/>
    <property type="molecule type" value="Genomic_DNA"/>
</dbReference>
<protein>
    <submittedName>
        <fullName evidence="5">Type I restriction-modification system subunit S</fullName>
    </submittedName>
</protein>
<comment type="caution">
    <text evidence="5">The sequence shown here is derived from an EMBL/GenBank/DDBJ whole genome shotgun (WGS) entry which is preliminary data.</text>
</comment>
<comment type="similarity">
    <text evidence="1">Belongs to the type-I restriction system S methylase family.</text>
</comment>
<dbReference type="Pfam" id="PF01420">
    <property type="entry name" value="Methylase_S"/>
    <property type="match status" value="1"/>
</dbReference>
<dbReference type="Proteomes" id="UP000011663">
    <property type="component" value="Unassembled WGS sequence"/>
</dbReference>
<dbReference type="GO" id="GO:0003677">
    <property type="term" value="F:DNA binding"/>
    <property type="evidence" value="ECO:0007669"/>
    <property type="project" value="UniProtKB-KW"/>
</dbReference>
<dbReference type="SUPFAM" id="SSF116734">
    <property type="entry name" value="DNA methylase specificity domain"/>
    <property type="match status" value="1"/>
</dbReference>
<dbReference type="AlphaFoldDB" id="A0A2U4FLG2"/>
<keyword evidence="2" id="KW-0680">Restriction system</keyword>
<sequence>MKSLPLPKGLEEKNKDKLIKEDRIKKEKNTSEIYKKDGSYYERVLEGSNVIKDVCIDNELPFNIPDSWVWVRLGNVAEILRGGSPRPINKYLTTSNDGINWIKISDAEKNGKYINSTRERIIKEGINRSRFVKSGDFLLTNSMSFGRPYILNIDGCIHDGWLVITKYKIAYNREFLFYLLSSNFAYYQFCKNVSGSVVQNLSIDKVANSIFP</sequence>
<evidence type="ECO:0000313" key="6">
    <source>
        <dbReference type="Proteomes" id="UP000011663"/>
    </source>
</evidence>